<feature type="domain" description="HMG box" evidence="7">
    <location>
        <begin position="152"/>
        <end position="220"/>
    </location>
</feature>
<dbReference type="EMBL" id="CAJOAY010009739">
    <property type="protein sequence ID" value="CAF4209891.1"/>
    <property type="molecule type" value="Genomic_DNA"/>
</dbReference>
<protein>
    <recommendedName>
        <fullName evidence="7">HMG box domain-containing protein</fullName>
    </recommendedName>
</protein>
<feature type="DNA-binding region" description="HMG box" evidence="5">
    <location>
        <begin position="152"/>
        <end position="220"/>
    </location>
</feature>
<dbReference type="SUPFAM" id="SSF47095">
    <property type="entry name" value="HMG-box"/>
    <property type="match status" value="2"/>
</dbReference>
<feature type="DNA-binding region" description="HMG box" evidence="5">
    <location>
        <begin position="11"/>
        <end position="81"/>
    </location>
</feature>
<name>A0A814AVT5_9BILA</name>
<proteinExistence type="inferred from homology"/>
<dbReference type="PANTHER" id="PTHR48112:SF32">
    <property type="entry name" value="HIGH MOBILITY GROUP PROTEIN B3"/>
    <property type="match status" value="1"/>
</dbReference>
<evidence type="ECO:0000256" key="2">
    <source>
        <dbReference type="ARBA" id="ARBA00008774"/>
    </source>
</evidence>
<dbReference type="OrthoDB" id="1919336at2759"/>
<dbReference type="GO" id="GO:0005634">
    <property type="term" value="C:nucleus"/>
    <property type="evidence" value="ECO:0007669"/>
    <property type="project" value="UniProtKB-SubCell"/>
</dbReference>
<accession>A0A814AVT5</accession>
<dbReference type="Proteomes" id="UP000663891">
    <property type="component" value="Unassembled WGS sequence"/>
</dbReference>
<evidence type="ECO:0000313" key="10">
    <source>
        <dbReference type="Proteomes" id="UP000663891"/>
    </source>
</evidence>
<dbReference type="CDD" id="cd21978">
    <property type="entry name" value="HMG-box_HMGB_rpt1"/>
    <property type="match status" value="1"/>
</dbReference>
<dbReference type="Pfam" id="PF00505">
    <property type="entry name" value="HMG_box"/>
    <property type="match status" value="1"/>
</dbReference>
<organism evidence="8 10">
    <name type="scientific">Adineta steineri</name>
    <dbReference type="NCBI Taxonomy" id="433720"/>
    <lineage>
        <taxon>Eukaryota</taxon>
        <taxon>Metazoa</taxon>
        <taxon>Spiralia</taxon>
        <taxon>Gnathifera</taxon>
        <taxon>Rotifera</taxon>
        <taxon>Eurotatoria</taxon>
        <taxon>Bdelloidea</taxon>
        <taxon>Adinetida</taxon>
        <taxon>Adinetidae</taxon>
        <taxon>Adineta</taxon>
    </lineage>
</organism>
<keyword evidence="3 5" id="KW-0238">DNA-binding</keyword>
<evidence type="ECO:0000256" key="6">
    <source>
        <dbReference type="SAM" id="MobiDB-lite"/>
    </source>
</evidence>
<dbReference type="EMBL" id="CAJNON010000074">
    <property type="protein sequence ID" value="CAF0920844.1"/>
    <property type="molecule type" value="Genomic_DNA"/>
</dbReference>
<sequence>MPKKPVDANKPRGPITAYALFVRTCRDELRRKYPQLTVDYNVITRKCSERWKAMNENEKRRFNETADLQRKRYKEELATYQQEQSAKLLQQQSVASSILLQTPSAQYLVEPSQQQQQQHTLIMPTSAQHTIVNTPKKITKKRERKPKDPLAPKKPLSAYFLFCADERPKVHGSQSGMSVSDVARELGTRWKNAPAELKTKYEQAACEKKNVYQAEMAIYKHQTSTGSSPPETPQTPLTPHDYQSTFSSLPIQQSLQLHFDTNDTNDNYSEFDILTNGNNDHL</sequence>
<keyword evidence="4 5" id="KW-0539">Nucleus</keyword>
<dbReference type="GO" id="GO:0003677">
    <property type="term" value="F:DNA binding"/>
    <property type="evidence" value="ECO:0007669"/>
    <property type="project" value="UniProtKB-UniRule"/>
</dbReference>
<evidence type="ECO:0000256" key="3">
    <source>
        <dbReference type="ARBA" id="ARBA00023125"/>
    </source>
</evidence>
<dbReference type="PANTHER" id="PTHR48112">
    <property type="entry name" value="HIGH MOBILITY GROUP PROTEIN DSP1"/>
    <property type="match status" value="1"/>
</dbReference>
<dbReference type="InterPro" id="IPR050342">
    <property type="entry name" value="HMGB"/>
</dbReference>
<comment type="caution">
    <text evidence="8">The sequence shown here is derived from an EMBL/GenBank/DDBJ whole genome shotgun (WGS) entry which is preliminary data.</text>
</comment>
<dbReference type="Pfam" id="PF09011">
    <property type="entry name" value="HMG_box_2"/>
    <property type="match status" value="1"/>
</dbReference>
<reference evidence="8" key="1">
    <citation type="submission" date="2021-02" db="EMBL/GenBank/DDBJ databases">
        <authorList>
            <person name="Nowell W R."/>
        </authorList>
    </citation>
    <scope>NUCLEOTIDE SEQUENCE</scope>
</reference>
<dbReference type="InterPro" id="IPR009071">
    <property type="entry name" value="HMG_box_dom"/>
</dbReference>
<evidence type="ECO:0000256" key="5">
    <source>
        <dbReference type="PROSITE-ProRule" id="PRU00267"/>
    </source>
</evidence>
<feature type="domain" description="HMG box" evidence="7">
    <location>
        <begin position="11"/>
        <end position="81"/>
    </location>
</feature>
<evidence type="ECO:0000313" key="9">
    <source>
        <dbReference type="EMBL" id="CAF4209891.1"/>
    </source>
</evidence>
<feature type="region of interest" description="Disordered" evidence="6">
    <location>
        <begin position="222"/>
        <end position="244"/>
    </location>
</feature>
<dbReference type="Gene3D" id="1.10.30.10">
    <property type="entry name" value="High mobility group box domain"/>
    <property type="match status" value="2"/>
</dbReference>
<comment type="similarity">
    <text evidence="2">Belongs to the HMGB family.</text>
</comment>
<dbReference type="AlphaFoldDB" id="A0A814AVT5"/>
<dbReference type="PROSITE" id="PS50118">
    <property type="entry name" value="HMG_BOX_2"/>
    <property type="match status" value="2"/>
</dbReference>
<dbReference type="Proteomes" id="UP000663881">
    <property type="component" value="Unassembled WGS sequence"/>
</dbReference>
<evidence type="ECO:0000259" key="7">
    <source>
        <dbReference type="PROSITE" id="PS50118"/>
    </source>
</evidence>
<dbReference type="InterPro" id="IPR036910">
    <property type="entry name" value="HMG_box_dom_sf"/>
</dbReference>
<dbReference type="SMART" id="SM00398">
    <property type="entry name" value="HMG"/>
    <property type="match status" value="2"/>
</dbReference>
<evidence type="ECO:0000256" key="4">
    <source>
        <dbReference type="ARBA" id="ARBA00023242"/>
    </source>
</evidence>
<evidence type="ECO:0000313" key="8">
    <source>
        <dbReference type="EMBL" id="CAF0920844.1"/>
    </source>
</evidence>
<evidence type="ECO:0000256" key="1">
    <source>
        <dbReference type="ARBA" id="ARBA00004123"/>
    </source>
</evidence>
<gene>
    <name evidence="9" type="ORF">OKA104_LOCUS41455</name>
    <name evidence="8" type="ORF">VCS650_LOCUS10364</name>
</gene>
<comment type="subcellular location">
    <subcellularLocation>
        <location evidence="1">Nucleus</location>
    </subcellularLocation>
</comment>